<name>A0A0D4HRH8_9GAMM</name>
<keyword evidence="5" id="KW-1133">Transmembrane helix</keyword>
<dbReference type="GO" id="GO:0016787">
    <property type="term" value="F:hydrolase activity"/>
    <property type="evidence" value="ECO:0007669"/>
    <property type="project" value="UniProtKB-KW"/>
</dbReference>
<dbReference type="Gene3D" id="3.40.1090.10">
    <property type="entry name" value="Cytosolic phospholipase A2 catalytic domain"/>
    <property type="match status" value="1"/>
</dbReference>
<feature type="transmembrane region" description="Helical" evidence="5">
    <location>
        <begin position="66"/>
        <end position="86"/>
    </location>
</feature>
<feature type="non-terminal residue" evidence="7">
    <location>
        <position position="163"/>
    </location>
</feature>
<proteinExistence type="predicted"/>
<organism evidence="7">
    <name type="scientific">uncultured Psychromonas sp</name>
    <dbReference type="NCBI Taxonomy" id="173974"/>
    <lineage>
        <taxon>Bacteria</taxon>
        <taxon>Pseudomonadati</taxon>
        <taxon>Pseudomonadota</taxon>
        <taxon>Gammaproteobacteria</taxon>
        <taxon>Alteromonadales</taxon>
        <taxon>Psychromonadaceae</taxon>
        <taxon>Psychromonas</taxon>
        <taxon>environmental samples</taxon>
    </lineage>
</organism>
<dbReference type="AlphaFoldDB" id="A0A0D4HRH8"/>
<dbReference type="EMBL" id="KP148237">
    <property type="protein sequence ID" value="AJU15301.1"/>
    <property type="molecule type" value="Genomic_DNA"/>
</dbReference>
<dbReference type="PANTHER" id="PTHR14226">
    <property type="entry name" value="NEUROPATHY TARGET ESTERASE/SWISS CHEESE D.MELANOGASTER"/>
    <property type="match status" value="1"/>
</dbReference>
<dbReference type="PANTHER" id="PTHR14226:SF29">
    <property type="entry name" value="NEUROPATHY TARGET ESTERASE SWS"/>
    <property type="match status" value="1"/>
</dbReference>
<sequence>KRKNGVILLEKNFFELVSVFIKIKDYGEQNKKRPLIALSLGGGGAKTFAHLGILDCLKANKIPIDFMVTCSAASVVGFLFALGIPSQEIKNEFKRKSKWLHLIRRSIFKQVLKKYIKEKNISDINQAKIPISIVTVDLKTGREIIFEKGDPLLIPLASSAFPG</sequence>
<reference evidence="7" key="1">
    <citation type="submission" date="2014-11" db="EMBL/GenBank/DDBJ databases">
        <title>Characterization of a novel thermostable patatin-like protein from a Guaymas basin metagenomic library.</title>
        <authorList>
            <person name="Fu L."/>
        </authorList>
    </citation>
    <scope>NUCLEOTIDE SEQUENCE</scope>
</reference>
<dbReference type="PROSITE" id="PS51635">
    <property type="entry name" value="PNPLA"/>
    <property type="match status" value="1"/>
</dbReference>
<keyword evidence="3" id="KW-0443">Lipid metabolism</keyword>
<comment type="caution">
    <text evidence="4">Lacks conserved residue(s) required for the propagation of feature annotation.</text>
</comment>
<evidence type="ECO:0000256" key="3">
    <source>
        <dbReference type="ARBA" id="ARBA00023098"/>
    </source>
</evidence>
<evidence type="ECO:0000256" key="5">
    <source>
        <dbReference type="SAM" id="Phobius"/>
    </source>
</evidence>
<dbReference type="InterPro" id="IPR002641">
    <property type="entry name" value="PNPLA_dom"/>
</dbReference>
<protein>
    <submittedName>
        <fullName evidence="7">Patatin-like protein</fullName>
    </submittedName>
</protein>
<accession>A0A0D4HRH8</accession>
<feature type="transmembrane region" description="Helical" evidence="5">
    <location>
        <begin position="35"/>
        <end position="54"/>
    </location>
</feature>
<dbReference type="InterPro" id="IPR050301">
    <property type="entry name" value="NTE"/>
</dbReference>
<dbReference type="SUPFAM" id="SSF52151">
    <property type="entry name" value="FabD/lysophospholipase-like"/>
    <property type="match status" value="1"/>
</dbReference>
<feature type="domain" description="PNPLA" evidence="6">
    <location>
        <begin position="38"/>
        <end position="163"/>
    </location>
</feature>
<evidence type="ECO:0000256" key="1">
    <source>
        <dbReference type="ARBA" id="ARBA00022801"/>
    </source>
</evidence>
<keyword evidence="5" id="KW-0472">Membrane</keyword>
<evidence type="ECO:0000313" key="7">
    <source>
        <dbReference type="EMBL" id="AJU15301.1"/>
    </source>
</evidence>
<evidence type="ECO:0000259" key="6">
    <source>
        <dbReference type="PROSITE" id="PS51635"/>
    </source>
</evidence>
<keyword evidence="5" id="KW-0812">Transmembrane</keyword>
<keyword evidence="2" id="KW-0442">Lipid degradation</keyword>
<dbReference type="Pfam" id="PF01734">
    <property type="entry name" value="Patatin"/>
    <property type="match status" value="1"/>
</dbReference>
<keyword evidence="1" id="KW-0378">Hydrolase</keyword>
<evidence type="ECO:0000256" key="4">
    <source>
        <dbReference type="PROSITE-ProRule" id="PRU01161"/>
    </source>
</evidence>
<evidence type="ECO:0000256" key="2">
    <source>
        <dbReference type="ARBA" id="ARBA00022963"/>
    </source>
</evidence>
<feature type="non-terminal residue" evidence="7">
    <location>
        <position position="1"/>
    </location>
</feature>
<dbReference type="GO" id="GO:0016042">
    <property type="term" value="P:lipid catabolic process"/>
    <property type="evidence" value="ECO:0007669"/>
    <property type="project" value="UniProtKB-KW"/>
</dbReference>
<dbReference type="InterPro" id="IPR016035">
    <property type="entry name" value="Acyl_Trfase/lysoPLipase"/>
</dbReference>